<name>A0ABN7K3W4_9HYPH</name>
<evidence type="ECO:0000256" key="3">
    <source>
        <dbReference type="ARBA" id="ARBA00022989"/>
    </source>
</evidence>
<dbReference type="PANTHER" id="PTHR37422">
    <property type="entry name" value="TEICHURONIC ACID BIOSYNTHESIS PROTEIN TUAE"/>
    <property type="match status" value="1"/>
</dbReference>
<keyword evidence="3 5" id="KW-1133">Transmembrane helix</keyword>
<organism evidence="7 8">
    <name type="scientific">Pseudorhizobium endolithicum</name>
    <dbReference type="NCBI Taxonomy" id="1191678"/>
    <lineage>
        <taxon>Bacteria</taxon>
        <taxon>Pseudomonadati</taxon>
        <taxon>Pseudomonadota</taxon>
        <taxon>Alphaproteobacteria</taxon>
        <taxon>Hyphomicrobiales</taxon>
        <taxon>Rhizobiaceae</taxon>
        <taxon>Rhizobium/Agrobacterium group</taxon>
        <taxon>Pseudorhizobium</taxon>
    </lineage>
</organism>
<dbReference type="RefSeq" id="WP_142594145.1">
    <property type="nucleotide sequence ID" value="NZ_CABFWF030000018.1"/>
</dbReference>
<feature type="transmembrane region" description="Helical" evidence="5">
    <location>
        <begin position="207"/>
        <end position="225"/>
    </location>
</feature>
<reference evidence="7 8" key="1">
    <citation type="submission" date="2020-11" db="EMBL/GenBank/DDBJ databases">
        <authorList>
            <person name="Lassalle F."/>
        </authorList>
    </citation>
    <scope>NUCLEOTIDE SEQUENCE [LARGE SCALE GENOMIC DNA]</scope>
    <source>
        <strain evidence="7 8">JC140</strain>
    </source>
</reference>
<keyword evidence="7" id="KW-0436">Ligase</keyword>
<keyword evidence="2 5" id="KW-0812">Transmembrane</keyword>
<dbReference type="InterPro" id="IPR007016">
    <property type="entry name" value="O-antigen_ligase-rel_domated"/>
</dbReference>
<feature type="domain" description="O-antigen ligase-related" evidence="6">
    <location>
        <begin position="191"/>
        <end position="356"/>
    </location>
</feature>
<dbReference type="EMBL" id="CABFWF030000018">
    <property type="protein sequence ID" value="CAD7054475.1"/>
    <property type="molecule type" value="Genomic_DNA"/>
</dbReference>
<feature type="transmembrane region" description="Helical" evidence="5">
    <location>
        <begin position="88"/>
        <end position="106"/>
    </location>
</feature>
<feature type="transmembrane region" description="Helical" evidence="5">
    <location>
        <begin position="374"/>
        <end position="397"/>
    </location>
</feature>
<evidence type="ECO:0000313" key="8">
    <source>
        <dbReference type="Proteomes" id="UP000606921"/>
    </source>
</evidence>
<evidence type="ECO:0000313" key="7">
    <source>
        <dbReference type="EMBL" id="CAD7054475.1"/>
    </source>
</evidence>
<feature type="transmembrane region" description="Helical" evidence="5">
    <location>
        <begin position="403"/>
        <end position="424"/>
    </location>
</feature>
<feature type="transmembrane region" description="Helical" evidence="5">
    <location>
        <begin position="182"/>
        <end position="201"/>
    </location>
</feature>
<dbReference type="Pfam" id="PF04932">
    <property type="entry name" value="Wzy_C"/>
    <property type="match status" value="1"/>
</dbReference>
<feature type="transmembrane region" description="Helical" evidence="5">
    <location>
        <begin position="232"/>
        <end position="249"/>
    </location>
</feature>
<dbReference type="Proteomes" id="UP000606921">
    <property type="component" value="Unassembled WGS sequence"/>
</dbReference>
<accession>A0ABN7K3W4</accession>
<feature type="transmembrane region" description="Helical" evidence="5">
    <location>
        <begin position="113"/>
        <end position="131"/>
    </location>
</feature>
<protein>
    <submittedName>
        <fullName evidence="7">O-antigen ligase domain-containing protein</fullName>
    </submittedName>
</protein>
<comment type="subcellular location">
    <subcellularLocation>
        <location evidence="1">Membrane</location>
        <topology evidence="1">Multi-pass membrane protein</topology>
    </subcellularLocation>
</comment>
<evidence type="ECO:0000256" key="5">
    <source>
        <dbReference type="SAM" id="Phobius"/>
    </source>
</evidence>
<evidence type="ECO:0000256" key="2">
    <source>
        <dbReference type="ARBA" id="ARBA00022692"/>
    </source>
</evidence>
<dbReference type="PANTHER" id="PTHR37422:SF13">
    <property type="entry name" value="LIPOPOLYSACCHARIDE BIOSYNTHESIS PROTEIN PA4999-RELATED"/>
    <property type="match status" value="1"/>
</dbReference>
<feature type="transmembrane region" description="Helical" evidence="5">
    <location>
        <begin position="151"/>
        <end position="170"/>
    </location>
</feature>
<keyword evidence="4 5" id="KW-0472">Membrane</keyword>
<sequence length="436" mass="47790">MLIVPAADRFQPWLFTLLWAVMASAMLVETDAYRYAALALVCFTLIRCRRDLRLVAADWLALLCWLWAAYALIRFLVGVLVYDESGTSEWLYVFPLLFPGLGVALYRTRGRIFPTASLLVALGLAGLLMTIDWGSFARGERVFPLFHNNPIHAAIGCGMLLITSICWMLHARESGRCFGWKALVIPATGWAAVVLSLLGILGAQSKGVWLALLPVGALMVLFLLFPLSRSRLVILVMTAIVAGAAAFAAKDQVLVVAGPTVEATGWLSERMLAHDGLLEAMDSTIKDPETPASMRDRLKLWANSLHVVWSAPWVGWGNLWQREWLQGPYPDVAHRLLHNGYLEILVRHGALGALMLGTFVVVSARRIYRAKTTGVIPVSVMLYLYSLSLFFFITIASNSNNRLAIGESFFLLAAAAVFAISLAIRKSAETAAGAVA</sequence>
<feature type="transmembrane region" description="Helical" evidence="5">
    <location>
        <begin position="12"/>
        <end position="27"/>
    </location>
</feature>
<feature type="transmembrane region" description="Helical" evidence="5">
    <location>
        <begin position="344"/>
        <end position="362"/>
    </location>
</feature>
<feature type="transmembrane region" description="Helical" evidence="5">
    <location>
        <begin position="60"/>
        <end position="82"/>
    </location>
</feature>
<gene>
    <name evidence="7" type="ORF">REJC140_02168</name>
</gene>
<evidence type="ECO:0000256" key="4">
    <source>
        <dbReference type="ARBA" id="ARBA00023136"/>
    </source>
</evidence>
<dbReference type="InterPro" id="IPR051533">
    <property type="entry name" value="WaaL-like"/>
</dbReference>
<evidence type="ECO:0000259" key="6">
    <source>
        <dbReference type="Pfam" id="PF04932"/>
    </source>
</evidence>
<dbReference type="GO" id="GO:0016874">
    <property type="term" value="F:ligase activity"/>
    <property type="evidence" value="ECO:0007669"/>
    <property type="project" value="UniProtKB-KW"/>
</dbReference>
<evidence type="ECO:0000256" key="1">
    <source>
        <dbReference type="ARBA" id="ARBA00004141"/>
    </source>
</evidence>
<keyword evidence="8" id="KW-1185">Reference proteome</keyword>
<comment type="caution">
    <text evidence="7">The sequence shown here is derived from an EMBL/GenBank/DDBJ whole genome shotgun (WGS) entry which is preliminary data.</text>
</comment>
<proteinExistence type="predicted"/>